<dbReference type="OrthoDB" id="2095295at2759"/>
<dbReference type="EMBL" id="NBNE01002610">
    <property type="protein sequence ID" value="OWZ09954.1"/>
    <property type="molecule type" value="Genomic_DNA"/>
</dbReference>
<organism evidence="1 2">
    <name type="scientific">Phytophthora megakarya</name>
    <dbReference type="NCBI Taxonomy" id="4795"/>
    <lineage>
        <taxon>Eukaryota</taxon>
        <taxon>Sar</taxon>
        <taxon>Stramenopiles</taxon>
        <taxon>Oomycota</taxon>
        <taxon>Peronosporomycetes</taxon>
        <taxon>Peronosporales</taxon>
        <taxon>Peronosporaceae</taxon>
        <taxon>Phytophthora</taxon>
    </lineage>
</organism>
<evidence type="ECO:0000313" key="2">
    <source>
        <dbReference type="Proteomes" id="UP000198211"/>
    </source>
</evidence>
<keyword evidence="2" id="KW-1185">Reference proteome</keyword>
<accession>A0A225VXT9</accession>
<evidence type="ECO:0000313" key="1">
    <source>
        <dbReference type="EMBL" id="OWZ09954.1"/>
    </source>
</evidence>
<gene>
    <name evidence="1" type="ORF">PHMEG_00017265</name>
</gene>
<proteinExistence type="predicted"/>
<comment type="caution">
    <text evidence="1">The sequence shown here is derived from an EMBL/GenBank/DDBJ whole genome shotgun (WGS) entry which is preliminary data.</text>
</comment>
<dbReference type="Proteomes" id="UP000198211">
    <property type="component" value="Unassembled WGS sequence"/>
</dbReference>
<name>A0A225VXT9_9STRA</name>
<sequence>MQFKVKKHVVETTKSEHAWNRWLVKTRGETAILLIYEYGVAITRAQDLDAFKAARIIPEQTDRAGATAEVSLRDIVASLQEEWESTFRGEAVVWQMWGNHITRNLDRSTWEALVKQPPPEYIANLLRPSDSSLHEHLSNLARSANVALDVVRGSMADYQQLRRDWEAFRRRLEEHERNLKTRRSIMQGFIQDLAPPSPSTVPDPFVELVNADDIDHAE</sequence>
<protein>
    <submittedName>
        <fullName evidence="1">Uncharacterized protein</fullName>
    </submittedName>
</protein>
<reference evidence="2" key="1">
    <citation type="submission" date="2017-03" db="EMBL/GenBank/DDBJ databases">
        <title>Phytopthora megakarya and P. palmivora, two closely related causual agents of cacao black pod achieved similar genome size and gene model numbers by different mechanisms.</title>
        <authorList>
            <person name="Ali S."/>
            <person name="Shao J."/>
            <person name="Larry D.J."/>
            <person name="Kronmiller B."/>
            <person name="Shen D."/>
            <person name="Strem M.D."/>
            <person name="Melnick R.L."/>
            <person name="Guiltinan M.J."/>
            <person name="Tyler B.M."/>
            <person name="Meinhardt L.W."/>
            <person name="Bailey B.A."/>
        </authorList>
    </citation>
    <scope>NUCLEOTIDE SEQUENCE [LARGE SCALE GENOMIC DNA]</scope>
    <source>
        <strain evidence="2">zdho120</strain>
    </source>
</reference>
<dbReference type="AlphaFoldDB" id="A0A225VXT9"/>